<proteinExistence type="predicted"/>
<sequence length="300" mass="33305">MDSFNAPRGAETADVKAMRDKARHTLIHLVAVMEAEFLAPKRLQHLPEHARPEQALRDIPPNWFSQPVAGVDWRALVAEARCEIEDYDELLFCLHAVREFKSQAAALNPWSSAGKDGLLSSANFSEQMRSEIQRLQATIAMIALGCDALPVAAPLPRREQDEPMLSGLRGPYAYQFRGSVTETFIKSWRWEDALLAASESYGSGYIPQLLVFEDVGSSVVARLENSYTKFGGRVFCGEAAWGHVAAGAGENIQRFIARYCRDPFALVPAIRPAPLWEGKPEIGPYSERPSWTKSAIQGRC</sequence>
<dbReference type="RefSeq" id="WP_322329884.1">
    <property type="nucleotide sequence ID" value="NZ_CP139727.1"/>
</dbReference>
<protein>
    <submittedName>
        <fullName evidence="1">Uncharacterized protein</fullName>
    </submittedName>
</protein>
<accession>A0ABZ0V482</accession>
<organism evidence="1 2">
    <name type="scientific">Sulfitobacter faviae</name>
    <dbReference type="NCBI Taxonomy" id="1775881"/>
    <lineage>
        <taxon>Bacteria</taxon>
        <taxon>Pseudomonadati</taxon>
        <taxon>Pseudomonadota</taxon>
        <taxon>Alphaproteobacteria</taxon>
        <taxon>Rhodobacterales</taxon>
        <taxon>Roseobacteraceae</taxon>
        <taxon>Sulfitobacter</taxon>
    </lineage>
</organism>
<reference evidence="1 2" key="1">
    <citation type="submission" date="2023-11" db="EMBL/GenBank/DDBJ databases">
        <title>From the Deep-Sea to the Surface: Bacterial Genomes Isolated from the Moytirra Hydrothermal Vent Plume.</title>
        <authorList>
            <person name="Major S.R."/>
        </authorList>
    </citation>
    <scope>NUCLEOTIDE SEQUENCE [LARGE SCALE GENOMIC DNA]</scope>
    <source>
        <strain evidence="1 2">OXR-9</strain>
        <plasmid evidence="1 2">unnamed02</plasmid>
    </source>
</reference>
<name>A0ABZ0V482_9RHOB</name>
<dbReference type="Proteomes" id="UP001326567">
    <property type="component" value="Plasmid unnamed02"/>
</dbReference>
<dbReference type="EMBL" id="CP139727">
    <property type="protein sequence ID" value="WPZ23514.1"/>
    <property type="molecule type" value="Genomic_DNA"/>
</dbReference>
<keyword evidence="1" id="KW-0614">Plasmid</keyword>
<evidence type="ECO:0000313" key="2">
    <source>
        <dbReference type="Proteomes" id="UP001326567"/>
    </source>
</evidence>
<geneLocation type="plasmid" evidence="1 2">
    <name>unnamed02</name>
</geneLocation>
<keyword evidence="2" id="KW-1185">Reference proteome</keyword>
<evidence type="ECO:0000313" key="1">
    <source>
        <dbReference type="EMBL" id="WPZ23514.1"/>
    </source>
</evidence>
<gene>
    <name evidence="1" type="ORF">T7987_17535</name>
</gene>